<dbReference type="KEGG" id="aps:CFPG_P2-22"/>
<dbReference type="Proteomes" id="UP000000723">
    <property type="component" value="Plasmid pCFPG2"/>
</dbReference>
<geneLocation type="plasmid" evidence="1 2">
    <name>pCFPG2</name>
</geneLocation>
<accession>B6YSA8</accession>
<name>B6YSA8_AZOPC</name>
<dbReference type="AlphaFoldDB" id="B6YSA8"/>
<keyword evidence="2" id="KW-1185">Reference proteome</keyword>
<dbReference type="EMBL" id="AP010658">
    <property type="protein sequence ID" value="BAG84080.1"/>
    <property type="molecule type" value="Genomic_DNA"/>
</dbReference>
<organism evidence="1 2">
    <name type="scientific">Azobacteroides pseudotrichonymphae genomovar. CFP2</name>
    <dbReference type="NCBI Taxonomy" id="511995"/>
    <lineage>
        <taxon>Bacteria</taxon>
        <taxon>Pseudomonadati</taxon>
        <taxon>Bacteroidota</taxon>
        <taxon>Bacteroidia</taxon>
        <taxon>Bacteroidales</taxon>
        <taxon>Candidatus Azobacteroides</taxon>
    </lineage>
</organism>
<protein>
    <submittedName>
        <fullName evidence="1">Uncharacterized protein</fullName>
    </submittedName>
</protein>
<reference evidence="2" key="1">
    <citation type="journal article" date="2008" name="Science">
        <title>Genome of an endosymbiont coupling N2 fixation to cellulolysis within RT protist cells in termite gut.</title>
        <authorList>
            <person name="Hongoh Y."/>
            <person name="Sharma V.K."/>
            <person name="Prakash T."/>
            <person name="Noda S."/>
            <person name="Toh H."/>
            <person name="Taylor T.D."/>
            <person name="Kudo T."/>
            <person name="Sakaki Y."/>
            <person name="Toyoda A."/>
            <person name="Hattori M."/>
            <person name="Ohkuma M."/>
        </authorList>
    </citation>
    <scope>NUCLEOTIDE SEQUENCE [LARGE SCALE GENOMIC DNA]</scope>
    <source>
        <plasmid evidence="2">pCFPG2</plasmid>
    </source>
</reference>
<proteinExistence type="predicted"/>
<evidence type="ECO:0000313" key="1">
    <source>
        <dbReference type="EMBL" id="BAG84080.1"/>
    </source>
</evidence>
<sequence>MFYTIFVKALFIMNKRKINRKKDSIDFKLLVDIVKRMVAVQGKIFDKQDLEDLKKIYCQKQGILFLPEENEWNNAICWLIEKELIKRGRHDLKRKSFKQNYKPEVIPFLIRGDLRIPLDREKKWLGKFQKELRHGQHRIH</sequence>
<gene>
    <name evidence="1" type="ordered locus">CFPG_P2-22</name>
</gene>
<keyword evidence="1" id="KW-0614">Plasmid</keyword>
<dbReference type="HOGENOM" id="CLU_1861107_0_0_10"/>
<evidence type="ECO:0000313" key="2">
    <source>
        <dbReference type="Proteomes" id="UP000000723"/>
    </source>
</evidence>